<evidence type="ECO:0000256" key="6">
    <source>
        <dbReference type="ARBA" id="ARBA00049360"/>
    </source>
</evidence>
<dbReference type="SUPFAM" id="SSF53067">
    <property type="entry name" value="Actin-like ATPase domain"/>
    <property type="match status" value="2"/>
</dbReference>
<dbReference type="InterPro" id="IPR004000">
    <property type="entry name" value="Actin"/>
</dbReference>
<evidence type="ECO:0000256" key="4">
    <source>
        <dbReference type="ARBA" id="ARBA00022840"/>
    </source>
</evidence>
<evidence type="ECO:0000256" key="5">
    <source>
        <dbReference type="ARBA" id="ARBA00023212"/>
    </source>
</evidence>
<proteinExistence type="inferred from homology"/>
<dbReference type="PRINTS" id="PR00190">
    <property type="entry name" value="ACTIN"/>
</dbReference>
<comment type="subcellular location">
    <subcellularLocation>
        <location evidence="1">Cytoplasm</location>
        <location evidence="1">Cytoskeleton</location>
    </subcellularLocation>
</comment>
<evidence type="ECO:0000256" key="2">
    <source>
        <dbReference type="ARBA" id="ARBA00022490"/>
    </source>
</evidence>
<dbReference type="GO" id="GO:0005524">
    <property type="term" value="F:ATP binding"/>
    <property type="evidence" value="ECO:0007669"/>
    <property type="project" value="UniProtKB-KW"/>
</dbReference>
<organism evidence="8">
    <name type="scientific">Noctiluca scintillans</name>
    <name type="common">Sea sparkle</name>
    <name type="synonym">Red tide dinoflagellate</name>
    <dbReference type="NCBI Taxonomy" id="2966"/>
    <lineage>
        <taxon>Eukaryota</taxon>
        <taxon>Sar</taxon>
        <taxon>Alveolata</taxon>
        <taxon>Dinophyceae</taxon>
        <taxon>Noctilucales</taxon>
        <taxon>Noctilucaceae</taxon>
        <taxon>Noctiluca</taxon>
    </lineage>
</organism>
<dbReference type="PANTHER" id="PTHR11937">
    <property type="entry name" value="ACTIN"/>
    <property type="match status" value="1"/>
</dbReference>
<dbReference type="AlphaFoldDB" id="A0A7S0ZZX1"/>
<keyword evidence="4" id="KW-0067">ATP-binding</keyword>
<name>A0A7S0ZZX1_NOCSC</name>
<gene>
    <name evidence="8" type="ORF">NSCI0253_LOCUS12505</name>
</gene>
<evidence type="ECO:0000313" key="8">
    <source>
        <dbReference type="EMBL" id="CAD8838157.1"/>
    </source>
</evidence>
<dbReference type="Gene3D" id="3.90.640.10">
    <property type="entry name" value="Actin, Chain A, domain 4"/>
    <property type="match status" value="1"/>
</dbReference>
<reference evidence="8" key="1">
    <citation type="submission" date="2021-01" db="EMBL/GenBank/DDBJ databases">
        <authorList>
            <person name="Corre E."/>
            <person name="Pelletier E."/>
            <person name="Niang G."/>
            <person name="Scheremetjew M."/>
            <person name="Finn R."/>
            <person name="Kale V."/>
            <person name="Holt S."/>
            <person name="Cochrane G."/>
            <person name="Meng A."/>
            <person name="Brown T."/>
            <person name="Cohen L."/>
        </authorList>
    </citation>
    <scope>NUCLEOTIDE SEQUENCE</scope>
</reference>
<keyword evidence="3" id="KW-0547">Nucleotide-binding</keyword>
<dbReference type="Gene3D" id="3.30.420.40">
    <property type="match status" value="2"/>
</dbReference>
<accession>A0A7S0ZZX1</accession>
<keyword evidence="5" id="KW-0206">Cytoskeleton</keyword>
<keyword evidence="2" id="KW-0963">Cytoplasm</keyword>
<dbReference type="InterPro" id="IPR043129">
    <property type="entry name" value="ATPase_NBD"/>
</dbReference>
<evidence type="ECO:0008006" key="9">
    <source>
        <dbReference type="Google" id="ProtNLM"/>
    </source>
</evidence>
<dbReference type="Pfam" id="PF00022">
    <property type="entry name" value="Actin"/>
    <property type="match status" value="1"/>
</dbReference>
<evidence type="ECO:0000256" key="1">
    <source>
        <dbReference type="ARBA" id="ARBA00004245"/>
    </source>
</evidence>
<protein>
    <recommendedName>
        <fullName evidence="9">Actin</fullName>
    </recommendedName>
</protein>
<comment type="catalytic activity">
    <reaction evidence="6">
        <text>ATP + H2O = ADP + phosphate + H(+)</text>
        <dbReference type="Rhea" id="RHEA:13065"/>
        <dbReference type="ChEBI" id="CHEBI:15377"/>
        <dbReference type="ChEBI" id="CHEBI:15378"/>
        <dbReference type="ChEBI" id="CHEBI:30616"/>
        <dbReference type="ChEBI" id="CHEBI:43474"/>
        <dbReference type="ChEBI" id="CHEBI:456216"/>
    </reaction>
</comment>
<dbReference type="GO" id="GO:0005856">
    <property type="term" value="C:cytoskeleton"/>
    <property type="evidence" value="ECO:0007669"/>
    <property type="project" value="UniProtKB-SubCell"/>
</dbReference>
<evidence type="ECO:0000256" key="7">
    <source>
        <dbReference type="RuleBase" id="RU000487"/>
    </source>
</evidence>
<comment type="similarity">
    <text evidence="7">Belongs to the actin family.</text>
</comment>
<dbReference type="SMART" id="SM00268">
    <property type="entry name" value="ACTIN"/>
    <property type="match status" value="1"/>
</dbReference>
<dbReference type="FunFam" id="3.30.420.40:FF:000148">
    <property type="entry name" value="Actin, alpha skeletal muscle"/>
    <property type="match status" value="1"/>
</dbReference>
<dbReference type="EMBL" id="HBFQ01017889">
    <property type="protein sequence ID" value="CAD8838157.1"/>
    <property type="molecule type" value="Transcribed_RNA"/>
</dbReference>
<sequence>MEGETPVIILDSGSGTCKAGMSNEEFPKAVFPEVVGIPRSDCTMSRKTYCGDEINDVRNSVLVSYPIQNGIIEDFDQMQLIWEYAIHERLNVDPQDHAVLLTEPPHNPKPAREEMVEIMFDTFGVESLNISIQGVLSLLGHGKYTGLVLDSGEGVTHTLPVYDGYGLVHCINRLDLGGRDLNVLLAKLCAQVGTCLASTQEQHYVRQMKEQHCYVCMDPTVESEVVEDVVHKLPDGREVVLNEERWRCPEALFTPTLAGLNETMGVAQLVYDSICKSDIDNRTSLLNNVVLSGGSTMFPGFVERLTQELRLCAPVSSHTNIRVVKSKDKDRTLAVWRGAQVFSNLDQQSTQWMSIDEYLEVGPALIHEKIGVRYS</sequence>
<evidence type="ECO:0000256" key="3">
    <source>
        <dbReference type="ARBA" id="ARBA00022741"/>
    </source>
</evidence>